<feature type="region of interest" description="Disordered" evidence="1">
    <location>
        <begin position="52"/>
        <end position="90"/>
    </location>
</feature>
<dbReference type="AlphaFoldDB" id="A0AAV7RNE9"/>
<sequence length="132" mass="14010">MPHAHLTAPDPLSALAARSAPECGHRLLQQTRAEPPALPGALRAKGVARPTVAAKRGLSATAALPQSPPRPALNGRGPGTAVPPLQSRATELRQNAPSYAAILATPLHFSLMNLERTFTKLLYVKLIEYKTL</sequence>
<dbReference type="Proteomes" id="UP001066276">
    <property type="component" value="Chromosome 5"/>
</dbReference>
<comment type="caution">
    <text evidence="2">The sequence shown here is derived from an EMBL/GenBank/DDBJ whole genome shotgun (WGS) entry which is preliminary data.</text>
</comment>
<accession>A0AAV7RNE9</accession>
<reference evidence="2" key="1">
    <citation type="journal article" date="2022" name="bioRxiv">
        <title>Sequencing and chromosome-scale assembly of the giantPleurodeles waltlgenome.</title>
        <authorList>
            <person name="Brown T."/>
            <person name="Elewa A."/>
            <person name="Iarovenko S."/>
            <person name="Subramanian E."/>
            <person name="Araus A.J."/>
            <person name="Petzold A."/>
            <person name="Susuki M."/>
            <person name="Suzuki K.-i.T."/>
            <person name="Hayashi T."/>
            <person name="Toyoda A."/>
            <person name="Oliveira C."/>
            <person name="Osipova E."/>
            <person name="Leigh N.D."/>
            <person name="Simon A."/>
            <person name="Yun M.H."/>
        </authorList>
    </citation>
    <scope>NUCLEOTIDE SEQUENCE</scope>
    <source>
        <strain evidence="2">20211129_DDA</strain>
        <tissue evidence="2">Liver</tissue>
    </source>
</reference>
<evidence type="ECO:0000313" key="3">
    <source>
        <dbReference type="Proteomes" id="UP001066276"/>
    </source>
</evidence>
<gene>
    <name evidence="2" type="ORF">NDU88_007086</name>
</gene>
<name>A0AAV7RNE9_PLEWA</name>
<evidence type="ECO:0000256" key="1">
    <source>
        <dbReference type="SAM" id="MobiDB-lite"/>
    </source>
</evidence>
<dbReference type="EMBL" id="JANPWB010000009">
    <property type="protein sequence ID" value="KAJ1154334.1"/>
    <property type="molecule type" value="Genomic_DNA"/>
</dbReference>
<protein>
    <submittedName>
        <fullName evidence="2">Uncharacterized protein</fullName>
    </submittedName>
</protein>
<evidence type="ECO:0000313" key="2">
    <source>
        <dbReference type="EMBL" id="KAJ1154334.1"/>
    </source>
</evidence>
<organism evidence="2 3">
    <name type="scientific">Pleurodeles waltl</name>
    <name type="common">Iberian ribbed newt</name>
    <dbReference type="NCBI Taxonomy" id="8319"/>
    <lineage>
        <taxon>Eukaryota</taxon>
        <taxon>Metazoa</taxon>
        <taxon>Chordata</taxon>
        <taxon>Craniata</taxon>
        <taxon>Vertebrata</taxon>
        <taxon>Euteleostomi</taxon>
        <taxon>Amphibia</taxon>
        <taxon>Batrachia</taxon>
        <taxon>Caudata</taxon>
        <taxon>Salamandroidea</taxon>
        <taxon>Salamandridae</taxon>
        <taxon>Pleurodelinae</taxon>
        <taxon>Pleurodeles</taxon>
    </lineage>
</organism>
<proteinExistence type="predicted"/>
<keyword evidence="3" id="KW-1185">Reference proteome</keyword>